<dbReference type="InParanoid" id="D8U6T9"/>
<keyword evidence="4" id="KW-1185">Reference proteome</keyword>
<dbReference type="OrthoDB" id="6424451at2759"/>
<dbReference type="GeneID" id="9624418"/>
<evidence type="ECO:0000313" key="3">
    <source>
        <dbReference type="EMBL" id="EFJ44498.1"/>
    </source>
</evidence>
<dbReference type="Gene3D" id="3.20.80.10">
    <property type="entry name" value="Regulatory factor, effector binding domain"/>
    <property type="match status" value="1"/>
</dbReference>
<dbReference type="SUPFAM" id="SSF55136">
    <property type="entry name" value="Probable bacterial effector-binding domain"/>
    <property type="match status" value="1"/>
</dbReference>
<protein>
    <recommendedName>
        <fullName evidence="5">SOUL heme-binding protein</fullName>
    </recommendedName>
</protein>
<dbReference type="RefSeq" id="XP_002954348.1">
    <property type="nucleotide sequence ID" value="XM_002954302.1"/>
</dbReference>
<dbReference type="AlphaFoldDB" id="D8U6T9"/>
<dbReference type="PANTHER" id="PTHR11220:SF1">
    <property type="entry name" value="HEME-BINDING PROTEIN 2"/>
    <property type="match status" value="1"/>
</dbReference>
<proteinExistence type="inferred from homology"/>
<dbReference type="InterPro" id="IPR006917">
    <property type="entry name" value="SOUL_heme-bd"/>
</dbReference>
<feature type="chain" id="PRO_5003124223" description="SOUL heme-binding protein" evidence="2">
    <location>
        <begin position="32"/>
        <end position="213"/>
    </location>
</feature>
<evidence type="ECO:0000256" key="2">
    <source>
        <dbReference type="SAM" id="SignalP"/>
    </source>
</evidence>
<dbReference type="InterPro" id="IPR011256">
    <property type="entry name" value="Reg_factor_effector_dom_sf"/>
</dbReference>
<name>D8U6T9_VOLCA</name>
<sequence length="213" mass="23980">MTALRGSCAWTAAPAAAALILLLSFAVGSFALETYSLSAVLERYDGTELRRYEPATFSSTVLSLDDEGSIEKAAIIGFHRLLKYNLGDNEDSRKVAMTAPVLYGLDIDWKASSRRDLRFRDRFSVSFFVPFRYQDKPPSPSNPDVFLVDVKEVDIFVRSFDGYATGARIHRVAASFLRDLYDEGHRVDCRTAYIAQYSPPFQVQWLLLRGEAK</sequence>
<dbReference type="Proteomes" id="UP000001058">
    <property type="component" value="Unassembled WGS sequence"/>
</dbReference>
<feature type="signal peptide" evidence="2">
    <location>
        <begin position="1"/>
        <end position="31"/>
    </location>
</feature>
<dbReference type="EMBL" id="GL378363">
    <property type="protein sequence ID" value="EFJ44498.1"/>
    <property type="molecule type" value="Genomic_DNA"/>
</dbReference>
<dbReference type="PANTHER" id="PTHR11220">
    <property type="entry name" value="HEME-BINDING PROTEIN-RELATED"/>
    <property type="match status" value="1"/>
</dbReference>
<reference evidence="3 4" key="1">
    <citation type="journal article" date="2010" name="Science">
        <title>Genomic analysis of organismal complexity in the multicellular green alga Volvox carteri.</title>
        <authorList>
            <person name="Prochnik S.E."/>
            <person name="Umen J."/>
            <person name="Nedelcu A.M."/>
            <person name="Hallmann A."/>
            <person name="Miller S.M."/>
            <person name="Nishii I."/>
            <person name="Ferris P."/>
            <person name="Kuo A."/>
            <person name="Mitros T."/>
            <person name="Fritz-Laylin L.K."/>
            <person name="Hellsten U."/>
            <person name="Chapman J."/>
            <person name="Simakov O."/>
            <person name="Rensing S.A."/>
            <person name="Terry A."/>
            <person name="Pangilinan J."/>
            <person name="Kapitonov V."/>
            <person name="Jurka J."/>
            <person name="Salamov A."/>
            <person name="Shapiro H."/>
            <person name="Schmutz J."/>
            <person name="Grimwood J."/>
            <person name="Lindquist E."/>
            <person name="Lucas S."/>
            <person name="Grigoriev I.V."/>
            <person name="Schmitt R."/>
            <person name="Kirk D."/>
            <person name="Rokhsar D.S."/>
        </authorList>
    </citation>
    <scope>NUCLEOTIDE SEQUENCE [LARGE SCALE GENOMIC DNA]</scope>
    <source>
        <strain evidence="4">f. Nagariensis / Eve</strain>
    </source>
</reference>
<comment type="similarity">
    <text evidence="1">Belongs to the HEBP family.</text>
</comment>
<evidence type="ECO:0000313" key="4">
    <source>
        <dbReference type="Proteomes" id="UP000001058"/>
    </source>
</evidence>
<gene>
    <name evidence="3" type="ORF">VOLCADRAFT_95179</name>
</gene>
<evidence type="ECO:0000256" key="1">
    <source>
        <dbReference type="ARBA" id="ARBA00009817"/>
    </source>
</evidence>
<dbReference type="Pfam" id="PF04832">
    <property type="entry name" value="SOUL"/>
    <property type="match status" value="1"/>
</dbReference>
<keyword evidence="2" id="KW-0732">Signal</keyword>
<organism evidence="4">
    <name type="scientific">Volvox carteri f. nagariensis</name>
    <dbReference type="NCBI Taxonomy" id="3068"/>
    <lineage>
        <taxon>Eukaryota</taxon>
        <taxon>Viridiplantae</taxon>
        <taxon>Chlorophyta</taxon>
        <taxon>core chlorophytes</taxon>
        <taxon>Chlorophyceae</taxon>
        <taxon>CS clade</taxon>
        <taxon>Chlamydomonadales</taxon>
        <taxon>Volvocaceae</taxon>
        <taxon>Volvox</taxon>
    </lineage>
</organism>
<accession>D8U6T9</accession>
<dbReference type="KEGG" id="vcn:VOLCADRAFT_95179"/>
<evidence type="ECO:0008006" key="5">
    <source>
        <dbReference type="Google" id="ProtNLM"/>
    </source>
</evidence>